<accession>A0A2P8GM53</accession>
<feature type="domain" description="Calcineurin-like phosphoesterase" evidence="3">
    <location>
        <begin position="82"/>
        <end position="298"/>
    </location>
</feature>
<name>A0A2P8GM53_9BACT</name>
<dbReference type="InterPro" id="IPR004843">
    <property type="entry name" value="Calcineurin-like_PHP"/>
</dbReference>
<proteinExistence type="predicted"/>
<evidence type="ECO:0000256" key="2">
    <source>
        <dbReference type="SAM" id="Phobius"/>
    </source>
</evidence>
<evidence type="ECO:0000259" key="3">
    <source>
        <dbReference type="Pfam" id="PF00149"/>
    </source>
</evidence>
<feature type="transmembrane region" description="Helical" evidence="2">
    <location>
        <begin position="12"/>
        <end position="35"/>
    </location>
</feature>
<dbReference type="SUPFAM" id="SSF56300">
    <property type="entry name" value="Metallo-dependent phosphatases"/>
    <property type="match status" value="1"/>
</dbReference>
<keyword evidence="2" id="KW-1133">Transmembrane helix</keyword>
<evidence type="ECO:0000313" key="4">
    <source>
        <dbReference type="EMBL" id="PSL35039.1"/>
    </source>
</evidence>
<dbReference type="InterPro" id="IPR029052">
    <property type="entry name" value="Metallo-depent_PP-like"/>
</dbReference>
<evidence type="ECO:0000256" key="1">
    <source>
        <dbReference type="ARBA" id="ARBA00022729"/>
    </source>
</evidence>
<comment type="caution">
    <text evidence="4">The sequence shown here is derived from an EMBL/GenBank/DDBJ whole genome shotgun (WGS) entry which is preliminary data.</text>
</comment>
<dbReference type="PANTHER" id="PTHR22953:SF153">
    <property type="entry name" value="PURPLE ACID PHOSPHATASE"/>
    <property type="match status" value="1"/>
</dbReference>
<dbReference type="InterPro" id="IPR039331">
    <property type="entry name" value="PAPs-like"/>
</dbReference>
<dbReference type="Proteomes" id="UP000240978">
    <property type="component" value="Unassembled WGS sequence"/>
</dbReference>
<organism evidence="4 5">
    <name type="scientific">Chitinophaga ginsengisoli</name>
    <dbReference type="NCBI Taxonomy" id="363837"/>
    <lineage>
        <taxon>Bacteria</taxon>
        <taxon>Pseudomonadati</taxon>
        <taxon>Bacteroidota</taxon>
        <taxon>Chitinophagia</taxon>
        <taxon>Chitinophagales</taxon>
        <taxon>Chitinophagaceae</taxon>
        <taxon>Chitinophaga</taxon>
    </lineage>
</organism>
<keyword evidence="1" id="KW-0732">Signal</keyword>
<dbReference type="PANTHER" id="PTHR22953">
    <property type="entry name" value="ACID PHOSPHATASE RELATED"/>
    <property type="match status" value="1"/>
</dbReference>
<reference evidence="4 5" key="1">
    <citation type="submission" date="2018-03" db="EMBL/GenBank/DDBJ databases">
        <title>Genomic Encyclopedia of Archaeal and Bacterial Type Strains, Phase II (KMG-II): from individual species to whole genera.</title>
        <authorList>
            <person name="Goeker M."/>
        </authorList>
    </citation>
    <scope>NUCLEOTIDE SEQUENCE [LARGE SCALE GENOMIC DNA]</scope>
    <source>
        <strain evidence="4 5">DSM 18107</strain>
    </source>
</reference>
<keyword evidence="5" id="KW-1185">Reference proteome</keyword>
<dbReference type="Gene3D" id="3.60.21.10">
    <property type="match status" value="1"/>
</dbReference>
<keyword evidence="2" id="KW-0472">Membrane</keyword>
<dbReference type="Pfam" id="PF00149">
    <property type="entry name" value="Metallophos"/>
    <property type="match status" value="1"/>
</dbReference>
<sequence>MMKRFIAGYGDIINYLITTWLSFLRLSLPCTIAIVMRYKTPVLKKDQPDDSYKFRALPIPTGAYPYRLSIQRVIPDISNDKMTFHLVGDTGSLRSPDFQEKVVGQMVRQYQHTGDQPQFLYHLGDVVYNHGEASQYQRQFFDPYEHYPAPIFAIAGNHDSDVNPDAAPYNSLDAFMTVFCDTSPHTVAFSGGSERKSMVQPNVYWTLNTPLANIIGMHSNVPKFGIVTEEQRNWLKEELKAADQERPGKALILCIHHAPYSSDINHGSSIPMITLLESVFEETGIRPDIVFSGHVHNYQRFKRSYPSGRPVCFIVAGGGGYDELHAIASLEDKRFTNENPLFDDVELESYCDDKHGFLKITLERTEKGLLLTGNYYPVPDSNTSGNDVIASPEDTFTIEIGK</sequence>
<evidence type="ECO:0000313" key="5">
    <source>
        <dbReference type="Proteomes" id="UP000240978"/>
    </source>
</evidence>
<dbReference type="EMBL" id="PYGK01000002">
    <property type="protein sequence ID" value="PSL35039.1"/>
    <property type="molecule type" value="Genomic_DNA"/>
</dbReference>
<keyword evidence="2" id="KW-0812">Transmembrane</keyword>
<gene>
    <name evidence="4" type="ORF">CLV42_102613</name>
</gene>
<dbReference type="AlphaFoldDB" id="A0A2P8GM53"/>
<dbReference type="GO" id="GO:0003993">
    <property type="term" value="F:acid phosphatase activity"/>
    <property type="evidence" value="ECO:0007669"/>
    <property type="project" value="InterPro"/>
</dbReference>
<protein>
    <submittedName>
        <fullName evidence="4">Calcineurin-like phosphoesterase family protein</fullName>
    </submittedName>
</protein>